<name>A0A8D0BHE0_SALMN</name>
<dbReference type="Ensembl" id="ENSSMRT00000009407.1">
    <property type="protein sequence ID" value="ENSSMRP00000008057.1"/>
    <property type="gene ID" value="ENSSMRG00000006455.1"/>
</dbReference>
<dbReference type="AlphaFoldDB" id="A0A8D0BHE0"/>
<evidence type="ECO:0000256" key="2">
    <source>
        <dbReference type="ARBA" id="ARBA00022525"/>
    </source>
</evidence>
<comment type="subcellular location">
    <subcellularLocation>
        <location evidence="1">Secreted</location>
    </subcellularLocation>
</comment>
<accession>A0A8D0BHE0</accession>
<keyword evidence="2" id="KW-0964">Secreted</keyword>
<dbReference type="SUPFAM" id="SSF100895">
    <property type="entry name" value="Kazal-type serine protease inhibitors"/>
    <property type="match status" value="1"/>
</dbReference>
<sequence>MCKPPFAIDKGSLQGKDASYNIERMACPRVFRQVCGTDGKTYRNECEICQHNLASQDRPCHAETPTGCM</sequence>
<dbReference type="GeneTree" id="ENSGT00960000192680"/>
<evidence type="ECO:0000256" key="1">
    <source>
        <dbReference type="ARBA" id="ARBA00004613"/>
    </source>
</evidence>
<evidence type="ECO:0000259" key="5">
    <source>
        <dbReference type="PROSITE" id="PS51465"/>
    </source>
</evidence>
<dbReference type="Proteomes" id="UP000694421">
    <property type="component" value="Unplaced"/>
</dbReference>
<organism evidence="6 7">
    <name type="scientific">Salvator merianae</name>
    <name type="common">Argentine black and white tegu</name>
    <name type="synonym">Tupinambis merianae</name>
    <dbReference type="NCBI Taxonomy" id="96440"/>
    <lineage>
        <taxon>Eukaryota</taxon>
        <taxon>Metazoa</taxon>
        <taxon>Chordata</taxon>
        <taxon>Craniata</taxon>
        <taxon>Vertebrata</taxon>
        <taxon>Euteleostomi</taxon>
        <taxon>Lepidosauria</taxon>
        <taxon>Squamata</taxon>
        <taxon>Bifurcata</taxon>
        <taxon>Unidentata</taxon>
        <taxon>Episquamata</taxon>
        <taxon>Laterata</taxon>
        <taxon>Teiioidea</taxon>
        <taxon>Teiidae</taxon>
        <taxon>Salvator</taxon>
    </lineage>
</organism>
<keyword evidence="4" id="KW-1015">Disulfide bond</keyword>
<dbReference type="InterPro" id="IPR036058">
    <property type="entry name" value="Kazal_dom_sf"/>
</dbReference>
<reference evidence="6" key="2">
    <citation type="submission" date="2025-09" db="UniProtKB">
        <authorList>
            <consortium name="Ensembl"/>
        </authorList>
    </citation>
    <scope>IDENTIFICATION</scope>
</reference>
<dbReference type="PANTHER" id="PTHR21312">
    <property type="entry name" value="SERINE PROTEASE INHIBITOR"/>
    <property type="match status" value="1"/>
</dbReference>
<reference evidence="6" key="1">
    <citation type="submission" date="2025-08" db="UniProtKB">
        <authorList>
            <consortium name="Ensembl"/>
        </authorList>
    </citation>
    <scope>IDENTIFICATION</scope>
</reference>
<keyword evidence="7" id="KW-1185">Reference proteome</keyword>
<dbReference type="GO" id="GO:0030414">
    <property type="term" value="F:peptidase inhibitor activity"/>
    <property type="evidence" value="ECO:0007669"/>
    <property type="project" value="UniProtKB-KW"/>
</dbReference>
<proteinExistence type="predicted"/>
<keyword evidence="3" id="KW-0646">Protease inhibitor</keyword>
<dbReference type="PROSITE" id="PS51465">
    <property type="entry name" value="KAZAL_2"/>
    <property type="match status" value="1"/>
</dbReference>
<dbReference type="PROSITE" id="PS00282">
    <property type="entry name" value="KAZAL_1"/>
    <property type="match status" value="1"/>
</dbReference>
<dbReference type="Gene3D" id="3.30.60.30">
    <property type="match status" value="1"/>
</dbReference>
<evidence type="ECO:0000313" key="6">
    <source>
        <dbReference type="Ensembl" id="ENSSMRP00000008057.1"/>
    </source>
</evidence>
<feature type="domain" description="Kazal-like" evidence="5">
    <location>
        <begin position="1"/>
        <end position="62"/>
    </location>
</feature>
<evidence type="ECO:0000256" key="3">
    <source>
        <dbReference type="ARBA" id="ARBA00022690"/>
    </source>
</evidence>
<dbReference type="GO" id="GO:0005576">
    <property type="term" value="C:extracellular region"/>
    <property type="evidence" value="ECO:0007669"/>
    <property type="project" value="UniProtKB-SubCell"/>
</dbReference>
<dbReference type="PANTHER" id="PTHR21312:SF28">
    <property type="entry name" value="OVOINHIBITOR-RELATED"/>
    <property type="match status" value="1"/>
</dbReference>
<protein>
    <recommendedName>
        <fullName evidence="5">Kazal-like domain-containing protein</fullName>
    </recommendedName>
</protein>
<dbReference type="Pfam" id="PF00050">
    <property type="entry name" value="Kazal_1"/>
    <property type="match status" value="1"/>
</dbReference>
<dbReference type="SMART" id="SM00280">
    <property type="entry name" value="KAZAL"/>
    <property type="match status" value="1"/>
</dbReference>
<evidence type="ECO:0000313" key="7">
    <source>
        <dbReference type="Proteomes" id="UP000694421"/>
    </source>
</evidence>
<evidence type="ECO:0000256" key="4">
    <source>
        <dbReference type="ARBA" id="ARBA00023157"/>
    </source>
</evidence>
<dbReference type="InterPro" id="IPR002350">
    <property type="entry name" value="Kazal_dom"/>
</dbReference>